<dbReference type="EMBL" id="JAQZSM010000050">
    <property type="protein sequence ID" value="MDD7973714.1"/>
    <property type="molecule type" value="Genomic_DNA"/>
</dbReference>
<evidence type="ECO:0000256" key="1">
    <source>
        <dbReference type="SAM" id="Phobius"/>
    </source>
</evidence>
<gene>
    <name evidence="2" type="ORF">PUT78_21875</name>
</gene>
<evidence type="ECO:0000313" key="3">
    <source>
        <dbReference type="Proteomes" id="UP001431784"/>
    </source>
</evidence>
<dbReference type="Proteomes" id="UP001431784">
    <property type="component" value="Unassembled WGS sequence"/>
</dbReference>
<feature type="transmembrane region" description="Helical" evidence="1">
    <location>
        <begin position="20"/>
        <end position="40"/>
    </location>
</feature>
<sequence>MILPSDLRCNRYKNAGISLLEALFAFALITLIVTISYPLLTNMQSRQVERLQQLYLSELALSILEEYRTVRPLAGVRGENAQGWNWNIATQAARPDGPTPLDDVMELHEIQIEVWHRTRPQQRFRSSTFKAVAR</sequence>
<name>A0ABT5TFJ1_9RHOB</name>
<organism evidence="2 3">
    <name type="scientific">Roseinatronobacter alkalisoli</name>
    <dbReference type="NCBI Taxonomy" id="3028235"/>
    <lineage>
        <taxon>Bacteria</taxon>
        <taxon>Pseudomonadati</taxon>
        <taxon>Pseudomonadota</taxon>
        <taxon>Alphaproteobacteria</taxon>
        <taxon>Rhodobacterales</taxon>
        <taxon>Paracoccaceae</taxon>
        <taxon>Roseinatronobacter</taxon>
    </lineage>
</organism>
<proteinExistence type="predicted"/>
<comment type="caution">
    <text evidence="2">The sequence shown here is derived from an EMBL/GenBank/DDBJ whole genome shotgun (WGS) entry which is preliminary data.</text>
</comment>
<keyword evidence="1" id="KW-0812">Transmembrane</keyword>
<accession>A0ABT5TFJ1</accession>
<dbReference type="InterPro" id="IPR012902">
    <property type="entry name" value="N_methyl_site"/>
</dbReference>
<reference evidence="2" key="1">
    <citation type="submission" date="2023-02" db="EMBL/GenBank/DDBJ databases">
        <title>Description of Roseinatronobacter alkalisoli sp. nov., an alkaliphilic bacerium isolated from soda soil.</title>
        <authorList>
            <person name="Wei W."/>
        </authorList>
    </citation>
    <scope>NUCLEOTIDE SEQUENCE</scope>
    <source>
        <strain evidence="2">HJB301</strain>
    </source>
</reference>
<keyword evidence="3" id="KW-1185">Reference proteome</keyword>
<keyword evidence="1" id="KW-0472">Membrane</keyword>
<evidence type="ECO:0000313" key="2">
    <source>
        <dbReference type="EMBL" id="MDD7973714.1"/>
    </source>
</evidence>
<dbReference type="RefSeq" id="WP_274354375.1">
    <property type="nucleotide sequence ID" value="NZ_JAQZSM010000050.1"/>
</dbReference>
<evidence type="ECO:0008006" key="4">
    <source>
        <dbReference type="Google" id="ProtNLM"/>
    </source>
</evidence>
<keyword evidence="1" id="KW-1133">Transmembrane helix</keyword>
<dbReference type="PROSITE" id="PS00409">
    <property type="entry name" value="PROKAR_NTER_METHYL"/>
    <property type="match status" value="1"/>
</dbReference>
<protein>
    <recommendedName>
        <fullName evidence="4">Type II secretion system protein</fullName>
    </recommendedName>
</protein>